<organism evidence="1 2">
    <name type="scientific">Tripterygium wilfordii</name>
    <name type="common">Thunder God vine</name>
    <dbReference type="NCBI Taxonomy" id="458696"/>
    <lineage>
        <taxon>Eukaryota</taxon>
        <taxon>Viridiplantae</taxon>
        <taxon>Streptophyta</taxon>
        <taxon>Embryophyta</taxon>
        <taxon>Tracheophyta</taxon>
        <taxon>Spermatophyta</taxon>
        <taxon>Magnoliopsida</taxon>
        <taxon>eudicotyledons</taxon>
        <taxon>Gunneridae</taxon>
        <taxon>Pentapetalae</taxon>
        <taxon>rosids</taxon>
        <taxon>fabids</taxon>
        <taxon>Celastrales</taxon>
        <taxon>Celastraceae</taxon>
        <taxon>Tripterygium</taxon>
    </lineage>
</organism>
<evidence type="ECO:0000313" key="1">
    <source>
        <dbReference type="EMBL" id="KAF5728328.1"/>
    </source>
</evidence>
<evidence type="ECO:0000313" key="2">
    <source>
        <dbReference type="Proteomes" id="UP000593562"/>
    </source>
</evidence>
<dbReference type="EMBL" id="JAAARO010000021">
    <property type="protein sequence ID" value="KAF5728328.1"/>
    <property type="molecule type" value="Genomic_DNA"/>
</dbReference>
<sequence length="225" mass="25125">MDPATLLDHALFQLTPTRTRCDLVIYTGNVSEKLASGLLEPFVSHLKCAKDQISEGGYSITLRPVGSHASWFTKATLLRFVRFVSTPELLERFVTIEREIDQIESSVQSNELSNTLEAEAAGGNFQKSSASFKNGESNGTDDATQEENFKVRLQRVLESRKAVLRKEQAMAYARALAAGFELDCMDLISFSDAFGASRLRCIKDTDNDYVLKYTVLWLKARVLVL</sequence>
<accession>A0A7J7C2J1</accession>
<dbReference type="PANTHER" id="PTHR31008">
    <property type="entry name" value="COP1-INTERACTING PROTEIN-RELATED"/>
    <property type="match status" value="1"/>
</dbReference>
<dbReference type="GO" id="GO:0045893">
    <property type="term" value="P:positive regulation of DNA-templated transcription"/>
    <property type="evidence" value="ECO:0007669"/>
    <property type="project" value="TreeGrafter"/>
</dbReference>
<dbReference type="Proteomes" id="UP000593562">
    <property type="component" value="Unassembled WGS sequence"/>
</dbReference>
<gene>
    <name evidence="1" type="ORF">HS088_TW21G00475</name>
</gene>
<keyword evidence="2" id="KW-1185">Reference proteome</keyword>
<reference evidence="1 2" key="1">
    <citation type="journal article" date="2020" name="Nat. Commun.">
        <title>Genome of Tripterygium wilfordii and identification of cytochrome P450 involved in triptolide biosynthesis.</title>
        <authorList>
            <person name="Tu L."/>
            <person name="Su P."/>
            <person name="Zhang Z."/>
            <person name="Gao L."/>
            <person name="Wang J."/>
            <person name="Hu T."/>
            <person name="Zhou J."/>
            <person name="Zhang Y."/>
            <person name="Zhao Y."/>
            <person name="Liu Y."/>
            <person name="Song Y."/>
            <person name="Tong Y."/>
            <person name="Lu Y."/>
            <person name="Yang J."/>
            <person name="Xu C."/>
            <person name="Jia M."/>
            <person name="Peters R.J."/>
            <person name="Huang L."/>
            <person name="Gao W."/>
        </authorList>
    </citation>
    <scope>NUCLEOTIDE SEQUENCE [LARGE SCALE GENOMIC DNA]</scope>
    <source>
        <strain evidence="2">cv. XIE 37</strain>
        <tissue evidence="1">Leaf</tissue>
    </source>
</reference>
<comment type="caution">
    <text evidence="1">The sequence shown here is derived from an EMBL/GenBank/DDBJ whole genome shotgun (WGS) entry which is preliminary data.</text>
</comment>
<dbReference type="PANTHER" id="PTHR31008:SF4">
    <property type="entry name" value="COP1-INTERACTING PROTEIN 7"/>
    <property type="match status" value="1"/>
</dbReference>
<dbReference type="AlphaFoldDB" id="A0A7J7C2J1"/>
<protein>
    <submittedName>
        <fullName evidence="1">Uncharacterized protein</fullName>
    </submittedName>
</protein>
<dbReference type="InParanoid" id="A0A7J7C2J1"/>
<dbReference type="GO" id="GO:0009416">
    <property type="term" value="P:response to light stimulus"/>
    <property type="evidence" value="ECO:0007669"/>
    <property type="project" value="TreeGrafter"/>
</dbReference>
<proteinExistence type="predicted"/>
<name>A0A7J7C2J1_TRIWF</name>